<dbReference type="EMBL" id="GBXM01067007">
    <property type="protein sequence ID" value="JAH41570.1"/>
    <property type="molecule type" value="Transcribed_RNA"/>
</dbReference>
<name>A0A0E9SLL7_ANGAN</name>
<evidence type="ECO:0000313" key="1">
    <source>
        <dbReference type="EMBL" id="JAH41570.1"/>
    </source>
</evidence>
<sequence length="51" mass="5720">MLMVCVCVRVCTCVCVLYDVCTHVFPHLCILMCARRACILLKVHACSPVLH</sequence>
<accession>A0A0E9SLL7</accession>
<reference evidence="1" key="1">
    <citation type="submission" date="2014-11" db="EMBL/GenBank/DDBJ databases">
        <authorList>
            <person name="Amaro Gonzalez C."/>
        </authorList>
    </citation>
    <scope>NUCLEOTIDE SEQUENCE</scope>
</reference>
<reference evidence="1" key="2">
    <citation type="journal article" date="2015" name="Fish Shellfish Immunol.">
        <title>Early steps in the European eel (Anguilla anguilla)-Vibrio vulnificus interaction in the gills: Role of the RtxA13 toxin.</title>
        <authorList>
            <person name="Callol A."/>
            <person name="Pajuelo D."/>
            <person name="Ebbesson L."/>
            <person name="Teles M."/>
            <person name="MacKenzie S."/>
            <person name="Amaro C."/>
        </authorList>
    </citation>
    <scope>NUCLEOTIDE SEQUENCE</scope>
</reference>
<proteinExistence type="predicted"/>
<organism evidence="1">
    <name type="scientific">Anguilla anguilla</name>
    <name type="common">European freshwater eel</name>
    <name type="synonym">Muraena anguilla</name>
    <dbReference type="NCBI Taxonomy" id="7936"/>
    <lineage>
        <taxon>Eukaryota</taxon>
        <taxon>Metazoa</taxon>
        <taxon>Chordata</taxon>
        <taxon>Craniata</taxon>
        <taxon>Vertebrata</taxon>
        <taxon>Euteleostomi</taxon>
        <taxon>Actinopterygii</taxon>
        <taxon>Neopterygii</taxon>
        <taxon>Teleostei</taxon>
        <taxon>Anguilliformes</taxon>
        <taxon>Anguillidae</taxon>
        <taxon>Anguilla</taxon>
    </lineage>
</organism>
<protein>
    <submittedName>
        <fullName evidence="1">Uncharacterized protein</fullName>
    </submittedName>
</protein>
<dbReference type="AlphaFoldDB" id="A0A0E9SLL7"/>